<dbReference type="Proteomes" id="UP000186601">
    <property type="component" value="Unassembled WGS sequence"/>
</dbReference>
<accession>A0A2R6S5W3</accession>
<protein>
    <submittedName>
        <fullName evidence="1">Uncharacterized protein</fullName>
    </submittedName>
</protein>
<name>A0A2R6S5W3_9APHY</name>
<reference evidence="1 2" key="1">
    <citation type="submission" date="2018-02" db="EMBL/GenBank/DDBJ databases">
        <title>Genome sequence of the basidiomycete white-rot fungus Phlebia centrifuga.</title>
        <authorList>
            <person name="Granchi Z."/>
            <person name="Peng M."/>
            <person name="de Vries R.P."/>
            <person name="Hilden K."/>
            <person name="Makela M.R."/>
            <person name="Grigoriev I."/>
            <person name="Riley R."/>
        </authorList>
    </citation>
    <scope>NUCLEOTIDE SEQUENCE [LARGE SCALE GENOMIC DNA]</scope>
    <source>
        <strain evidence="1 2">FBCC195</strain>
    </source>
</reference>
<evidence type="ECO:0000313" key="2">
    <source>
        <dbReference type="Proteomes" id="UP000186601"/>
    </source>
</evidence>
<dbReference type="AlphaFoldDB" id="A0A2R6S5W3"/>
<dbReference type="OrthoDB" id="10261361at2759"/>
<sequence>MAICIKPIGSRRPLLCCCPGRRYHAQTSIHYRACIFRLKQHDLLTWEGLRLGSGFEVELTYAKSVVVDGSVIGLNDDFDLTPSLARFLTLNEELIPNRLARFEEILDSYQNFYRLECRAKAETLSYQFLAFVYNTPCGPAEVAEYCAKAEQDERVQRLVLASERIFRVSYERLLVASATELNTWWYLFWDDLWRRNHETVSGLQKYASDFDPHYPTSVAYKPLPRAALESFLSQRGLLHKKPKWGDFFHAGILNKVYLRMNDISFHGTRRADIIHLGGGSLEFDMEEIDDRTLAQPSSLGTGGGTDHDDESIRARPIYRWEGILDDPLRKRKRRRHNFLAKLGVWFGVTPLWRAGTPSMGLALDVRLDNGRYMLLQDEPDELKSM</sequence>
<dbReference type="STRING" id="98765.A0A2R6S5W3"/>
<evidence type="ECO:0000313" key="1">
    <source>
        <dbReference type="EMBL" id="PSS37674.1"/>
    </source>
</evidence>
<dbReference type="EMBL" id="MLYV02000033">
    <property type="protein sequence ID" value="PSS37674.1"/>
    <property type="molecule type" value="Genomic_DNA"/>
</dbReference>
<proteinExistence type="predicted"/>
<organism evidence="1 2">
    <name type="scientific">Hermanssonia centrifuga</name>
    <dbReference type="NCBI Taxonomy" id="98765"/>
    <lineage>
        <taxon>Eukaryota</taxon>
        <taxon>Fungi</taxon>
        <taxon>Dikarya</taxon>
        <taxon>Basidiomycota</taxon>
        <taxon>Agaricomycotina</taxon>
        <taxon>Agaricomycetes</taxon>
        <taxon>Polyporales</taxon>
        <taxon>Meruliaceae</taxon>
        <taxon>Hermanssonia</taxon>
    </lineage>
</organism>
<comment type="caution">
    <text evidence="1">The sequence shown here is derived from an EMBL/GenBank/DDBJ whole genome shotgun (WGS) entry which is preliminary data.</text>
</comment>
<keyword evidence="2" id="KW-1185">Reference proteome</keyword>
<gene>
    <name evidence="1" type="ORF">PHLCEN_2v498</name>
</gene>